<dbReference type="Gene3D" id="1.10.540.10">
    <property type="entry name" value="Acyl-CoA dehydrogenase/oxidase, N-terminal domain"/>
    <property type="match status" value="1"/>
</dbReference>
<name>A0A402DMW0_9CELL</name>
<dbReference type="PANTHER" id="PTHR48083:SF37">
    <property type="entry name" value="DEHYDROGENASE, PUTATIVE-RELATED"/>
    <property type="match status" value="1"/>
</dbReference>
<dbReference type="GO" id="GO:0003995">
    <property type="term" value="F:acyl-CoA dehydrogenase activity"/>
    <property type="evidence" value="ECO:0007669"/>
    <property type="project" value="TreeGrafter"/>
</dbReference>
<dbReference type="InterPro" id="IPR009100">
    <property type="entry name" value="AcylCoA_DH/oxidase_NM_dom_sf"/>
</dbReference>
<comment type="caution">
    <text evidence="2">The sequence shown here is derived from an EMBL/GenBank/DDBJ whole genome shotgun (WGS) entry which is preliminary data.</text>
</comment>
<sequence>MTIAIDRDLTWSTLVRSARDIAGNALEEVRSGAPDTVRPPDAIADLRSAGLLRATLPVRLGGSDLGNPRTPGAVRAHLDVLRTLGAGSLSTARIWEGHANALQVIEAFGGPGAEAMLREIVEQDAVVGLWNTNDARDKARLTAQADGGYTLTGGKSFASGTGLCALALVGATLVVDGEDRGWQLSLVDTTDETVTADTSWWDVMGMRGSVSGTIAFGGTPVAPDRLVGGPEDYHRQPWLVAGVARYAAAQLGAAEQLLVELATALRSGRRDTDEVQLGRVAEVARLLEGGRLWLDRSAALTEALGPLFDPAATVGDGDAARLDEFAAYLGMTRLSVEHASLETLRLVEQALGARSFVRPSVVEQLHRDLTVYLRQPARDASVARVGRWVLGQDLGTDVLWSR</sequence>
<dbReference type="PANTHER" id="PTHR48083">
    <property type="entry name" value="MEDIUM-CHAIN SPECIFIC ACYL-COA DEHYDROGENASE, MITOCHONDRIAL-RELATED"/>
    <property type="match status" value="1"/>
</dbReference>
<evidence type="ECO:0008006" key="4">
    <source>
        <dbReference type="Google" id="ProtNLM"/>
    </source>
</evidence>
<reference evidence="2 3" key="1">
    <citation type="submission" date="2019-01" db="EMBL/GenBank/DDBJ databases">
        <title>Draft genome sequence of Cellulomonas takizawaensis strain TKZ-21.</title>
        <authorList>
            <person name="Yamamura H."/>
            <person name="Hayashi T."/>
            <person name="Hamada M."/>
            <person name="Serisawa Y."/>
            <person name="Matsuyama K."/>
            <person name="Nakagawa Y."/>
            <person name="Otoguro M."/>
            <person name="Yanagida F."/>
            <person name="Hayakawa M."/>
        </authorList>
    </citation>
    <scope>NUCLEOTIDE SEQUENCE [LARGE SCALE GENOMIC DNA]</scope>
    <source>
        <strain evidence="2 3">NBRC12680</strain>
    </source>
</reference>
<proteinExistence type="predicted"/>
<keyword evidence="1" id="KW-0560">Oxidoreductase</keyword>
<dbReference type="PIRSF" id="PIRSF016578">
    <property type="entry name" value="HsaA"/>
    <property type="match status" value="1"/>
</dbReference>
<gene>
    <name evidence="2" type="ORF">CBZ_05210</name>
</gene>
<protein>
    <recommendedName>
        <fullName evidence="4">Acyl-CoA dehydrogenase</fullName>
    </recommendedName>
</protein>
<accession>A0A402DMW0</accession>
<dbReference type="InterPro" id="IPR046373">
    <property type="entry name" value="Acyl-CoA_Oxase/DH_mid-dom_sf"/>
</dbReference>
<dbReference type="InterPro" id="IPR037069">
    <property type="entry name" value="AcylCoA_DH/ox_N_sf"/>
</dbReference>
<organism evidence="2 3">
    <name type="scientific">Cellulomonas biazotea</name>
    <dbReference type="NCBI Taxonomy" id="1709"/>
    <lineage>
        <taxon>Bacteria</taxon>
        <taxon>Bacillati</taxon>
        <taxon>Actinomycetota</taxon>
        <taxon>Actinomycetes</taxon>
        <taxon>Micrococcales</taxon>
        <taxon>Cellulomonadaceae</taxon>
        <taxon>Cellulomonas</taxon>
    </lineage>
</organism>
<dbReference type="RefSeq" id="WP_130780067.1">
    <property type="nucleotide sequence ID" value="NZ_BIMR01000025.1"/>
</dbReference>
<evidence type="ECO:0000313" key="3">
    <source>
        <dbReference type="Proteomes" id="UP000289954"/>
    </source>
</evidence>
<keyword evidence="3" id="KW-1185">Reference proteome</keyword>
<dbReference type="InterPro" id="IPR050741">
    <property type="entry name" value="Acyl-CoA_dehydrogenase"/>
</dbReference>
<dbReference type="EMBL" id="BIMR01000025">
    <property type="protein sequence ID" value="GCE75465.1"/>
    <property type="molecule type" value="Genomic_DNA"/>
</dbReference>
<dbReference type="GO" id="GO:0033539">
    <property type="term" value="P:fatty acid beta-oxidation using acyl-CoA dehydrogenase"/>
    <property type="evidence" value="ECO:0007669"/>
    <property type="project" value="TreeGrafter"/>
</dbReference>
<dbReference type="GO" id="GO:0050660">
    <property type="term" value="F:flavin adenine dinucleotide binding"/>
    <property type="evidence" value="ECO:0007669"/>
    <property type="project" value="InterPro"/>
</dbReference>
<dbReference type="Proteomes" id="UP000289954">
    <property type="component" value="Unassembled WGS sequence"/>
</dbReference>
<evidence type="ECO:0000256" key="1">
    <source>
        <dbReference type="ARBA" id="ARBA00023002"/>
    </source>
</evidence>
<dbReference type="OrthoDB" id="571684at2"/>
<dbReference type="Gene3D" id="1.20.140.10">
    <property type="entry name" value="Butyryl-CoA Dehydrogenase, subunit A, domain 3"/>
    <property type="match status" value="1"/>
</dbReference>
<dbReference type="AlphaFoldDB" id="A0A402DMW0"/>
<evidence type="ECO:0000313" key="2">
    <source>
        <dbReference type="EMBL" id="GCE75465.1"/>
    </source>
</evidence>
<dbReference type="Gene3D" id="2.40.110.10">
    <property type="entry name" value="Butyryl-CoA Dehydrogenase, subunit A, domain 2"/>
    <property type="match status" value="1"/>
</dbReference>
<dbReference type="SUPFAM" id="SSF56645">
    <property type="entry name" value="Acyl-CoA dehydrogenase NM domain-like"/>
    <property type="match status" value="1"/>
</dbReference>
<dbReference type="GO" id="GO:0005737">
    <property type="term" value="C:cytoplasm"/>
    <property type="evidence" value="ECO:0007669"/>
    <property type="project" value="TreeGrafter"/>
</dbReference>